<accession>A0AA36C2J0</accession>
<organism evidence="1 2">
    <name type="scientific">Mesorhabditis spiculigera</name>
    <dbReference type="NCBI Taxonomy" id="96644"/>
    <lineage>
        <taxon>Eukaryota</taxon>
        <taxon>Metazoa</taxon>
        <taxon>Ecdysozoa</taxon>
        <taxon>Nematoda</taxon>
        <taxon>Chromadorea</taxon>
        <taxon>Rhabditida</taxon>
        <taxon>Rhabditina</taxon>
        <taxon>Rhabditomorpha</taxon>
        <taxon>Rhabditoidea</taxon>
        <taxon>Rhabditidae</taxon>
        <taxon>Mesorhabditinae</taxon>
        <taxon>Mesorhabditis</taxon>
    </lineage>
</organism>
<keyword evidence="2" id="KW-1185">Reference proteome</keyword>
<dbReference type="Proteomes" id="UP001177023">
    <property type="component" value="Unassembled WGS sequence"/>
</dbReference>
<reference evidence="1" key="1">
    <citation type="submission" date="2023-06" db="EMBL/GenBank/DDBJ databases">
        <authorList>
            <person name="Delattre M."/>
        </authorList>
    </citation>
    <scope>NUCLEOTIDE SEQUENCE</scope>
    <source>
        <strain evidence="1">AF72</strain>
    </source>
</reference>
<protein>
    <submittedName>
        <fullName evidence="1">Uncharacterized protein</fullName>
    </submittedName>
</protein>
<evidence type="ECO:0000313" key="1">
    <source>
        <dbReference type="EMBL" id="CAJ0557300.1"/>
    </source>
</evidence>
<feature type="non-terminal residue" evidence="1">
    <location>
        <position position="1"/>
    </location>
</feature>
<dbReference type="AlphaFoldDB" id="A0AA36C2J0"/>
<name>A0AA36C2J0_9BILA</name>
<gene>
    <name evidence="1" type="ORF">MSPICULIGERA_LOCUS58</name>
</gene>
<comment type="caution">
    <text evidence="1">The sequence shown here is derived from an EMBL/GenBank/DDBJ whole genome shotgun (WGS) entry which is preliminary data.</text>
</comment>
<proteinExistence type="predicted"/>
<sequence>MSQSILPAAAGINRVPLNLASLARRARENARGHRHPHVVFGSDLPTAPLNCPPGSRTYVHRAGTEHAFDYTPDVELALDDVILTLFTPTTGTLAAAAPLTGVLVLPFWLRGGKTVILPGFGPVEPSLDSSITEHRATAINLGADDDSDATRTP</sequence>
<evidence type="ECO:0000313" key="2">
    <source>
        <dbReference type="Proteomes" id="UP001177023"/>
    </source>
</evidence>
<dbReference type="EMBL" id="CATQJA010000002">
    <property type="protein sequence ID" value="CAJ0557300.1"/>
    <property type="molecule type" value="Genomic_DNA"/>
</dbReference>